<dbReference type="Pfam" id="PF02537">
    <property type="entry name" value="CRCB"/>
    <property type="match status" value="1"/>
</dbReference>
<feature type="transmembrane region" description="Helical" evidence="11">
    <location>
        <begin position="66"/>
        <end position="84"/>
    </location>
</feature>
<name>A0A840EFP4_9FLAO</name>
<keyword evidence="7 11" id="KW-0472">Membrane</keyword>
<dbReference type="AlphaFoldDB" id="A0A840EFP4"/>
<dbReference type="GO" id="GO:0140114">
    <property type="term" value="P:cellular detoxification of fluoride"/>
    <property type="evidence" value="ECO:0007669"/>
    <property type="project" value="UniProtKB-UniRule"/>
</dbReference>
<comment type="activity regulation">
    <text evidence="11">Na(+) is not transported, but it plays an essential structural role and its presence is essential for fluoride channel function.</text>
</comment>
<sequence length="123" mass="13414">MKQLLLVFIGGGSGSVLRYLLGKWLNNIETGIPYGTFLANISGSFFIGIILGLAAKNQSLSPHSTLLLASGFCGGFTTFSTFVYENHVFLKAGDYLHFFIYLSLSIIIGFIAVFSAMYLVKQI</sequence>
<evidence type="ECO:0000256" key="9">
    <source>
        <dbReference type="ARBA" id="ARBA00035120"/>
    </source>
</evidence>
<dbReference type="GO" id="GO:0005886">
    <property type="term" value="C:plasma membrane"/>
    <property type="evidence" value="ECO:0007669"/>
    <property type="project" value="UniProtKB-SubCell"/>
</dbReference>
<keyword evidence="5 11" id="KW-1133">Transmembrane helix</keyword>
<keyword evidence="11" id="KW-0915">Sodium</keyword>
<protein>
    <recommendedName>
        <fullName evidence="11">Fluoride-specific ion channel FluC</fullName>
    </recommendedName>
</protein>
<accession>A0A840EFP4</accession>
<dbReference type="GO" id="GO:0062054">
    <property type="term" value="F:fluoride channel activity"/>
    <property type="evidence" value="ECO:0007669"/>
    <property type="project" value="UniProtKB-UniRule"/>
</dbReference>
<comment type="caution">
    <text evidence="12">The sequence shown here is derived from an EMBL/GenBank/DDBJ whole genome shotgun (WGS) entry which is preliminary data.</text>
</comment>
<evidence type="ECO:0000256" key="7">
    <source>
        <dbReference type="ARBA" id="ARBA00023136"/>
    </source>
</evidence>
<feature type="transmembrane region" description="Helical" evidence="11">
    <location>
        <begin position="34"/>
        <end position="54"/>
    </location>
</feature>
<dbReference type="PANTHER" id="PTHR28259:SF1">
    <property type="entry name" value="FLUORIDE EXPORT PROTEIN 1-RELATED"/>
    <property type="match status" value="1"/>
</dbReference>
<evidence type="ECO:0000256" key="4">
    <source>
        <dbReference type="ARBA" id="ARBA00022692"/>
    </source>
</evidence>
<keyword evidence="3" id="KW-0997">Cell inner membrane</keyword>
<dbReference type="PANTHER" id="PTHR28259">
    <property type="entry name" value="FLUORIDE EXPORT PROTEIN 1-RELATED"/>
    <property type="match status" value="1"/>
</dbReference>
<comment type="catalytic activity">
    <reaction evidence="10">
        <text>fluoride(in) = fluoride(out)</text>
        <dbReference type="Rhea" id="RHEA:76159"/>
        <dbReference type="ChEBI" id="CHEBI:17051"/>
    </reaction>
    <physiologicalReaction direction="left-to-right" evidence="10">
        <dbReference type="Rhea" id="RHEA:76160"/>
    </physiologicalReaction>
</comment>
<evidence type="ECO:0000313" key="12">
    <source>
        <dbReference type="EMBL" id="MBB4118032.1"/>
    </source>
</evidence>
<dbReference type="HAMAP" id="MF_00454">
    <property type="entry name" value="FluC"/>
    <property type="match status" value="1"/>
</dbReference>
<dbReference type="GO" id="GO:0046872">
    <property type="term" value="F:metal ion binding"/>
    <property type="evidence" value="ECO:0007669"/>
    <property type="project" value="UniProtKB-KW"/>
</dbReference>
<keyword evidence="2 11" id="KW-1003">Cell membrane</keyword>
<comment type="subcellular location">
    <subcellularLocation>
        <location evidence="1 11">Cell membrane</location>
        <topology evidence="1 11">Multi-pass membrane protein</topology>
    </subcellularLocation>
</comment>
<dbReference type="Proteomes" id="UP000553034">
    <property type="component" value="Unassembled WGS sequence"/>
</dbReference>
<feature type="binding site" evidence="11">
    <location>
        <position position="77"/>
    </location>
    <ligand>
        <name>Na(+)</name>
        <dbReference type="ChEBI" id="CHEBI:29101"/>
        <note>structural</note>
    </ligand>
</feature>
<keyword evidence="8 11" id="KW-0407">Ion channel</keyword>
<evidence type="ECO:0000256" key="1">
    <source>
        <dbReference type="ARBA" id="ARBA00004651"/>
    </source>
</evidence>
<evidence type="ECO:0000256" key="3">
    <source>
        <dbReference type="ARBA" id="ARBA00022519"/>
    </source>
</evidence>
<reference evidence="12 13" key="1">
    <citation type="submission" date="2020-08" db="EMBL/GenBank/DDBJ databases">
        <title>Genomic Encyclopedia of Type Strains, Phase IV (KMG-IV): sequencing the most valuable type-strain genomes for metagenomic binning, comparative biology and taxonomic classification.</title>
        <authorList>
            <person name="Goeker M."/>
        </authorList>
    </citation>
    <scope>NUCLEOTIDE SEQUENCE [LARGE SCALE GENOMIC DNA]</scope>
    <source>
        <strain evidence="12 13">DSM 29568</strain>
    </source>
</reference>
<evidence type="ECO:0000256" key="5">
    <source>
        <dbReference type="ARBA" id="ARBA00022989"/>
    </source>
</evidence>
<evidence type="ECO:0000256" key="8">
    <source>
        <dbReference type="ARBA" id="ARBA00023303"/>
    </source>
</evidence>
<keyword evidence="11" id="KW-0479">Metal-binding</keyword>
<gene>
    <name evidence="11" type="primary">fluC</name>
    <name evidence="11" type="synonym">crcB</name>
    <name evidence="12" type="ORF">GGR32_000304</name>
</gene>
<evidence type="ECO:0000313" key="13">
    <source>
        <dbReference type="Proteomes" id="UP000553034"/>
    </source>
</evidence>
<dbReference type="RefSeq" id="WP_183475670.1">
    <property type="nucleotide sequence ID" value="NZ_JACIFO010000001.1"/>
</dbReference>
<keyword evidence="4 11" id="KW-0812">Transmembrane</keyword>
<feature type="binding site" evidence="11">
    <location>
        <position position="74"/>
    </location>
    <ligand>
        <name>Na(+)</name>
        <dbReference type="ChEBI" id="CHEBI:29101"/>
        <note>structural</note>
    </ligand>
</feature>
<keyword evidence="13" id="KW-1185">Reference proteome</keyword>
<evidence type="ECO:0000256" key="11">
    <source>
        <dbReference type="HAMAP-Rule" id="MF_00454"/>
    </source>
</evidence>
<comment type="similarity">
    <text evidence="9 11">Belongs to the fluoride channel Fluc/FEX (TC 1.A.43) family.</text>
</comment>
<evidence type="ECO:0000256" key="10">
    <source>
        <dbReference type="ARBA" id="ARBA00035585"/>
    </source>
</evidence>
<dbReference type="InterPro" id="IPR003691">
    <property type="entry name" value="FluC"/>
</dbReference>
<keyword evidence="11" id="KW-0813">Transport</keyword>
<keyword evidence="6 11" id="KW-0406">Ion transport</keyword>
<proteinExistence type="inferred from homology"/>
<organism evidence="12 13">
    <name type="scientific">Mesonia hippocampi</name>
    <dbReference type="NCBI Taxonomy" id="1628250"/>
    <lineage>
        <taxon>Bacteria</taxon>
        <taxon>Pseudomonadati</taxon>
        <taxon>Bacteroidota</taxon>
        <taxon>Flavobacteriia</taxon>
        <taxon>Flavobacteriales</taxon>
        <taxon>Flavobacteriaceae</taxon>
        <taxon>Mesonia</taxon>
    </lineage>
</organism>
<comment type="function">
    <text evidence="11">Fluoride-specific ion channel. Important for reducing fluoride concentration in the cell, thus reducing its toxicity.</text>
</comment>
<evidence type="ECO:0000256" key="6">
    <source>
        <dbReference type="ARBA" id="ARBA00023065"/>
    </source>
</evidence>
<dbReference type="NCBIfam" id="TIGR00494">
    <property type="entry name" value="crcB"/>
    <property type="match status" value="1"/>
</dbReference>
<evidence type="ECO:0000256" key="2">
    <source>
        <dbReference type="ARBA" id="ARBA00022475"/>
    </source>
</evidence>
<feature type="transmembrane region" description="Helical" evidence="11">
    <location>
        <begin position="96"/>
        <end position="120"/>
    </location>
</feature>
<dbReference type="EMBL" id="JACIFO010000001">
    <property type="protein sequence ID" value="MBB4118032.1"/>
    <property type="molecule type" value="Genomic_DNA"/>
</dbReference>